<dbReference type="Proteomes" id="UP001170481">
    <property type="component" value="Unassembled WGS sequence"/>
</dbReference>
<feature type="binding site" evidence="9 11">
    <location>
        <begin position="141"/>
        <end position="142"/>
    </location>
    <ligand>
        <name>FMN</name>
        <dbReference type="ChEBI" id="CHEBI:58210"/>
    </ligand>
</feature>
<keyword evidence="7 9" id="KW-0560">Oxidoreductase</keyword>
<reference evidence="14" key="1">
    <citation type="submission" date="2023-04" db="EMBL/GenBank/DDBJ databases">
        <authorList>
            <person name="Otstavnykh N."/>
            <person name="Seitkalieva A."/>
            <person name="Bystritskaya E."/>
        </authorList>
    </citation>
    <scope>NUCLEOTIDE SEQUENCE</scope>
    <source>
        <strain evidence="14">NRIC 0815</strain>
    </source>
</reference>
<feature type="domain" description="Pyridoxamine 5'-phosphate oxidase N-terminal" evidence="12">
    <location>
        <begin position="43"/>
        <end position="152"/>
    </location>
</feature>
<evidence type="ECO:0000256" key="7">
    <source>
        <dbReference type="ARBA" id="ARBA00023002"/>
    </source>
</evidence>
<dbReference type="InterPro" id="IPR012349">
    <property type="entry name" value="Split_barrel_FMN-bd"/>
</dbReference>
<evidence type="ECO:0000256" key="8">
    <source>
        <dbReference type="ARBA" id="ARBA00023096"/>
    </source>
</evidence>
<reference evidence="14" key="4">
    <citation type="submission" date="2024-05" db="EMBL/GenBank/DDBJ databases">
        <title>Genome-based characterization of strain KMM 296 and proposal for reclassification of Cobetia litoralis and Cobetia pacifica, and emended description of the species Cobetia amphilecti and Cobetia marina.</title>
        <authorList>
            <person name="Balabanova L."/>
            <person name="Nedashkovskaya O."/>
        </authorList>
    </citation>
    <scope>NUCLEOTIDE SEQUENCE</scope>
    <source>
        <strain evidence="14">NRIC 0815</strain>
    </source>
</reference>
<evidence type="ECO:0000259" key="13">
    <source>
        <dbReference type="Pfam" id="PF10590"/>
    </source>
</evidence>
<dbReference type="AlphaFoldDB" id="A0AAP4TYQ8"/>
<feature type="binding site" evidence="9 10">
    <location>
        <begin position="192"/>
        <end position="194"/>
    </location>
    <ligand>
        <name>substrate</name>
    </ligand>
</feature>
<feature type="binding site" evidence="9 10">
    <location>
        <position position="132"/>
    </location>
    <ligand>
        <name>substrate</name>
    </ligand>
</feature>
<evidence type="ECO:0000256" key="10">
    <source>
        <dbReference type="PIRSR" id="PIRSR000190-1"/>
    </source>
</evidence>
<evidence type="ECO:0000313" key="15">
    <source>
        <dbReference type="EMBL" id="MDO6670743.1"/>
    </source>
</evidence>
<dbReference type="InterPro" id="IPR011576">
    <property type="entry name" value="Pyridox_Oxase_N"/>
</dbReference>
<dbReference type="NCBIfam" id="TIGR00558">
    <property type="entry name" value="pdxH"/>
    <property type="match status" value="1"/>
</dbReference>
<comment type="catalytic activity">
    <reaction evidence="9">
        <text>pyridoxine 5'-phosphate + O2 = pyridoxal 5'-phosphate + H2O2</text>
        <dbReference type="Rhea" id="RHEA:15149"/>
        <dbReference type="ChEBI" id="CHEBI:15379"/>
        <dbReference type="ChEBI" id="CHEBI:16240"/>
        <dbReference type="ChEBI" id="CHEBI:58589"/>
        <dbReference type="ChEBI" id="CHEBI:597326"/>
        <dbReference type="EC" id="1.4.3.5"/>
    </reaction>
</comment>
<evidence type="ECO:0000256" key="4">
    <source>
        <dbReference type="ARBA" id="ARBA00011738"/>
    </source>
</evidence>
<feature type="binding site" evidence="9 11">
    <location>
        <position position="106"/>
    </location>
    <ligand>
        <name>FMN</name>
        <dbReference type="ChEBI" id="CHEBI:58210"/>
    </ligand>
</feature>
<comment type="caution">
    <text evidence="15">The sequence shown here is derived from an EMBL/GenBank/DDBJ whole genome shotgun (WGS) entry which is preliminary data.</text>
</comment>
<evidence type="ECO:0000256" key="3">
    <source>
        <dbReference type="ARBA" id="ARBA00007301"/>
    </source>
</evidence>
<sequence length="216" mass="24808">MNRDIADVRRTYSGDGLSLANTPLEPFELFQEWLTSALSADDNDANVMTLSTVDSQGKPHARIVLLKGCDSEGFIFYTNYQSHKGSELANVPFAALTFWWPALERQVRIEGSVEKVADATSDQYFASRPKESQLGAWVSQQSVEIPDREWLSERQGRFEQVYATTEVPRPEHWGGYRVVPEMIEFWQGQPSRLHDRVRYQRLDTEDGEWHKQLLAP</sequence>
<dbReference type="SUPFAM" id="SSF50475">
    <property type="entry name" value="FMN-binding split barrel"/>
    <property type="match status" value="1"/>
</dbReference>
<keyword evidence="5 9" id="KW-0285">Flavoprotein</keyword>
<dbReference type="Gene3D" id="2.30.110.10">
    <property type="entry name" value="Electron Transport, Fmn-binding Protein, Chain A"/>
    <property type="match status" value="1"/>
</dbReference>
<dbReference type="EC" id="1.4.3.5" evidence="9"/>
<dbReference type="PROSITE" id="PS01064">
    <property type="entry name" value="PYRIDOX_OXIDASE"/>
    <property type="match status" value="1"/>
</dbReference>
<dbReference type="PIRSF" id="PIRSF000190">
    <property type="entry name" value="Pyd_amn-ph_oxd"/>
    <property type="match status" value="1"/>
</dbReference>
<name>A0AAP4TYQ8_9GAMM</name>
<dbReference type="InterPro" id="IPR019576">
    <property type="entry name" value="Pyridoxamine_oxidase_dimer_C"/>
</dbReference>
<dbReference type="GO" id="GO:0010181">
    <property type="term" value="F:FMN binding"/>
    <property type="evidence" value="ECO:0007669"/>
    <property type="project" value="UniProtKB-UniRule"/>
</dbReference>
<feature type="binding site" evidence="9 11">
    <location>
        <position position="186"/>
    </location>
    <ligand>
        <name>FMN</name>
        <dbReference type="ChEBI" id="CHEBI:58210"/>
    </ligand>
</feature>
<dbReference type="PANTHER" id="PTHR10851">
    <property type="entry name" value="PYRIDOXINE-5-PHOSPHATE OXIDASE"/>
    <property type="match status" value="1"/>
</dbReference>
<comment type="similarity">
    <text evidence="3 9">Belongs to the pyridoxamine 5'-phosphate oxidase family.</text>
</comment>
<keyword evidence="6 9" id="KW-0288">FMN</keyword>
<proteinExistence type="inferred from homology"/>
<dbReference type="InterPro" id="IPR000659">
    <property type="entry name" value="Pyridox_Oxase"/>
</dbReference>
<dbReference type="GO" id="GO:0004733">
    <property type="term" value="F:pyridoxamine phosphate oxidase activity"/>
    <property type="evidence" value="ECO:0007669"/>
    <property type="project" value="UniProtKB-UniRule"/>
</dbReference>
<reference evidence="15" key="2">
    <citation type="submission" date="2023-07" db="EMBL/GenBank/DDBJ databases">
        <title>Genome content predicts the carbon catabolic preferences of heterotrophic bacteria.</title>
        <authorList>
            <person name="Gralka M."/>
        </authorList>
    </citation>
    <scope>NUCLEOTIDE SEQUENCE</scope>
    <source>
        <strain evidence="15">C2R13</strain>
    </source>
</reference>
<dbReference type="InterPro" id="IPR019740">
    <property type="entry name" value="Pyridox_Oxase_CS"/>
</dbReference>
<organism evidence="15 16">
    <name type="scientific">Cobetia amphilecti</name>
    <dbReference type="NCBI Taxonomy" id="1055104"/>
    <lineage>
        <taxon>Bacteria</taxon>
        <taxon>Pseudomonadati</taxon>
        <taxon>Pseudomonadota</taxon>
        <taxon>Gammaproteobacteria</taxon>
        <taxon>Oceanospirillales</taxon>
        <taxon>Halomonadaceae</taxon>
        <taxon>Cobetia</taxon>
    </lineage>
</organism>
<evidence type="ECO:0000313" key="16">
    <source>
        <dbReference type="Proteomes" id="UP001170481"/>
    </source>
</evidence>
<comment type="catalytic activity">
    <reaction evidence="9">
        <text>pyridoxamine 5'-phosphate + O2 + H2O = pyridoxal 5'-phosphate + H2O2 + NH4(+)</text>
        <dbReference type="Rhea" id="RHEA:15817"/>
        <dbReference type="ChEBI" id="CHEBI:15377"/>
        <dbReference type="ChEBI" id="CHEBI:15379"/>
        <dbReference type="ChEBI" id="CHEBI:16240"/>
        <dbReference type="ChEBI" id="CHEBI:28938"/>
        <dbReference type="ChEBI" id="CHEBI:58451"/>
        <dbReference type="ChEBI" id="CHEBI:597326"/>
        <dbReference type="EC" id="1.4.3.5"/>
    </reaction>
</comment>
<feature type="binding site" evidence="9 11">
    <location>
        <position position="196"/>
    </location>
    <ligand>
        <name>FMN</name>
        <dbReference type="ChEBI" id="CHEBI:58210"/>
    </ligand>
</feature>
<comment type="subunit">
    <text evidence="4 9">Homodimer.</text>
</comment>
<dbReference type="GeneID" id="97326340"/>
<feature type="binding site" evidence="9 11">
    <location>
        <begin position="77"/>
        <end position="78"/>
    </location>
    <ligand>
        <name>FMN</name>
        <dbReference type="ChEBI" id="CHEBI:58210"/>
    </ligand>
</feature>
<reference evidence="17" key="3">
    <citation type="submission" date="2023-07" db="EMBL/GenBank/DDBJ databases">
        <title>Genome-based characterization of strain KMM 296 and proposal for reclassification of Cobetia litoralis and Cobetia pacifica, and emended description of the species Cobetia amphilecti and Cobetia marina.</title>
        <authorList>
            <person name="Balabanova L."/>
            <person name="Nedashkovskaya O."/>
        </authorList>
    </citation>
    <scope>NUCLEOTIDE SEQUENCE [LARGE SCALE GENOMIC DNA]</scope>
    <source>
        <strain evidence="17">NRIC 0815</strain>
    </source>
</reference>
<feature type="binding site" evidence="9 10">
    <location>
        <position position="128"/>
    </location>
    <ligand>
        <name>substrate</name>
    </ligand>
</feature>
<evidence type="ECO:0000256" key="11">
    <source>
        <dbReference type="PIRSR" id="PIRSR000190-2"/>
    </source>
</evidence>
<feature type="binding site" evidence="9 11">
    <location>
        <position position="84"/>
    </location>
    <ligand>
        <name>FMN</name>
        <dbReference type="ChEBI" id="CHEBI:58210"/>
    </ligand>
</feature>
<feature type="binding site" evidence="10">
    <location>
        <begin position="9"/>
        <end position="12"/>
    </location>
    <ligand>
        <name>substrate</name>
    </ligand>
</feature>
<comment type="cofactor">
    <cofactor evidence="9 11">
        <name>FMN</name>
        <dbReference type="ChEBI" id="CHEBI:58210"/>
    </cofactor>
    <text evidence="9 11">Binds 1 FMN per subunit.</text>
</comment>
<dbReference type="FunFam" id="2.30.110.10:FF:000005">
    <property type="entry name" value="NAD(P)H-hydrate epimerase"/>
    <property type="match status" value="1"/>
</dbReference>
<evidence type="ECO:0000313" key="14">
    <source>
        <dbReference type="EMBL" id="MDI5882893.1"/>
    </source>
</evidence>
<evidence type="ECO:0000259" key="12">
    <source>
        <dbReference type="Pfam" id="PF01243"/>
    </source>
</evidence>
<dbReference type="GO" id="GO:0008615">
    <property type="term" value="P:pyridoxine biosynthetic process"/>
    <property type="evidence" value="ECO:0007669"/>
    <property type="project" value="UniProtKB-UniRule"/>
</dbReference>
<keyword evidence="8 9" id="KW-0664">Pyridoxine biosynthesis</keyword>
<evidence type="ECO:0000256" key="1">
    <source>
        <dbReference type="ARBA" id="ARBA00004738"/>
    </source>
</evidence>
<dbReference type="Pfam" id="PF01243">
    <property type="entry name" value="PNPOx_N"/>
    <property type="match status" value="1"/>
</dbReference>
<evidence type="ECO:0000256" key="6">
    <source>
        <dbReference type="ARBA" id="ARBA00022643"/>
    </source>
</evidence>
<dbReference type="HAMAP" id="MF_01629">
    <property type="entry name" value="PdxH"/>
    <property type="match status" value="1"/>
</dbReference>
<evidence type="ECO:0000256" key="5">
    <source>
        <dbReference type="ARBA" id="ARBA00022630"/>
    </source>
</evidence>
<dbReference type="Pfam" id="PF10590">
    <property type="entry name" value="PNP_phzG_C"/>
    <property type="match status" value="1"/>
</dbReference>
<comment type="function">
    <text evidence="9">Catalyzes the oxidation of either pyridoxine 5'-phosphate (PNP) or pyridoxamine 5'-phosphate (PMP) into pyridoxal 5'-phosphate (PLP).</text>
</comment>
<dbReference type="EMBL" id="JASCSA010000001">
    <property type="protein sequence ID" value="MDI5882893.1"/>
    <property type="molecule type" value="Genomic_DNA"/>
</dbReference>
<accession>A0AAP4TYQ8</accession>
<dbReference type="NCBIfam" id="NF004231">
    <property type="entry name" value="PRK05679.1"/>
    <property type="match status" value="1"/>
</dbReference>
<feature type="domain" description="Pyridoxine 5'-phosphate oxidase dimerisation C-terminal" evidence="13">
    <location>
        <begin position="173"/>
        <end position="216"/>
    </location>
</feature>
<keyword evidence="17" id="KW-1185">Reference proteome</keyword>
<comment type="pathway">
    <text evidence="1 9">Cofactor metabolism; pyridoxal 5'-phosphate salvage; pyridoxal 5'-phosphate from pyridoxamine 5'-phosphate: step 1/1.</text>
</comment>
<feature type="binding site" evidence="9 11">
    <location>
        <begin position="62"/>
        <end position="67"/>
    </location>
    <ligand>
        <name>FMN</name>
        <dbReference type="ChEBI" id="CHEBI:58210"/>
    </ligand>
</feature>
<comment type="caution">
    <text evidence="9">Lacks conserved residue(s) required for the propagation of feature annotation.</text>
</comment>
<feature type="binding site" evidence="9 10">
    <location>
        <position position="124"/>
    </location>
    <ligand>
        <name>substrate</name>
    </ligand>
</feature>
<evidence type="ECO:0000313" key="17">
    <source>
        <dbReference type="Proteomes" id="UP001229025"/>
    </source>
</evidence>
<dbReference type="Proteomes" id="UP001229025">
    <property type="component" value="Unassembled WGS sequence"/>
</dbReference>
<evidence type="ECO:0000256" key="2">
    <source>
        <dbReference type="ARBA" id="ARBA00005037"/>
    </source>
</evidence>
<dbReference type="RefSeq" id="WP_043333565.1">
    <property type="nucleotide sequence ID" value="NZ_CANLSP010000001.1"/>
</dbReference>
<comment type="pathway">
    <text evidence="2 9">Cofactor metabolism; pyridoxal 5'-phosphate salvage; pyridoxal 5'-phosphate from pyridoxine 5'-phosphate: step 1/1.</text>
</comment>
<dbReference type="PANTHER" id="PTHR10851:SF0">
    <property type="entry name" value="PYRIDOXINE-5'-PHOSPHATE OXIDASE"/>
    <property type="match status" value="1"/>
</dbReference>
<feature type="binding site" evidence="9 10">
    <location>
        <position position="67"/>
    </location>
    <ligand>
        <name>substrate</name>
    </ligand>
</feature>
<protein>
    <recommendedName>
        <fullName evidence="9">Pyridoxine/pyridoxamine 5'-phosphate oxidase</fullName>
        <ecNumber evidence="9">1.4.3.5</ecNumber>
    </recommendedName>
    <alternativeName>
        <fullName evidence="9">PNP/PMP oxidase</fullName>
        <shortName evidence="9">PNPOx</shortName>
    </alternativeName>
    <alternativeName>
        <fullName evidence="9">Pyridoxal 5'-phosphate synthase</fullName>
    </alternativeName>
</protein>
<evidence type="ECO:0000256" key="9">
    <source>
        <dbReference type="HAMAP-Rule" id="MF_01629"/>
    </source>
</evidence>
<gene>
    <name evidence="9 15" type="primary">pdxH</name>
    <name evidence="15" type="ORF">Q4535_01295</name>
    <name evidence="14" type="ORF">QLT01_00820</name>
</gene>
<dbReference type="EMBL" id="JAUORK010000001">
    <property type="protein sequence ID" value="MDO6670743.1"/>
    <property type="molecule type" value="Genomic_DNA"/>
</dbReference>